<dbReference type="Pfam" id="PF08228">
    <property type="entry name" value="RNase_P_pop3"/>
    <property type="match status" value="1"/>
</dbReference>
<dbReference type="GO" id="GO:0008033">
    <property type="term" value="P:tRNA processing"/>
    <property type="evidence" value="ECO:0007669"/>
    <property type="project" value="InterPro"/>
</dbReference>
<dbReference type="AlphaFoldDB" id="A0A642UPF8"/>
<dbReference type="GO" id="GO:0000172">
    <property type="term" value="C:ribonuclease MRP complex"/>
    <property type="evidence" value="ECO:0007669"/>
    <property type="project" value="TreeGrafter"/>
</dbReference>
<name>A0A642UPF8_9ASCO</name>
<protein>
    <submittedName>
        <fullName evidence="1">Uncharacterized protein</fullName>
    </submittedName>
</protein>
<dbReference type="GO" id="GO:0000171">
    <property type="term" value="F:ribonuclease MRP activity"/>
    <property type="evidence" value="ECO:0007669"/>
    <property type="project" value="TreeGrafter"/>
</dbReference>
<dbReference type="OrthoDB" id="20109at2759"/>
<dbReference type="VEuPathDB" id="FungiDB:TRICI_005791"/>
<proteinExistence type="predicted"/>
<dbReference type="EMBL" id="SWFS01000456">
    <property type="protein sequence ID" value="KAA8902867.1"/>
    <property type="molecule type" value="Genomic_DNA"/>
</dbReference>
<gene>
    <name evidence="1" type="ORF">TRICI_005791</name>
</gene>
<dbReference type="InterPro" id="IPR013241">
    <property type="entry name" value="RNase_P_Pop3"/>
</dbReference>
<dbReference type="GO" id="GO:0005655">
    <property type="term" value="C:nucleolar ribonuclease P complex"/>
    <property type="evidence" value="ECO:0007669"/>
    <property type="project" value="TreeGrafter"/>
</dbReference>
<dbReference type="PANTHER" id="PTHR28272:SF1">
    <property type="entry name" value="RIBONUCLEASES P_MRP PROTEIN SUBUNIT POP3"/>
    <property type="match status" value="1"/>
</dbReference>
<evidence type="ECO:0000313" key="1">
    <source>
        <dbReference type="EMBL" id="KAA8902867.1"/>
    </source>
</evidence>
<dbReference type="PANTHER" id="PTHR28272">
    <property type="entry name" value="RIBONUCLEASES P/MRP PROTEIN SUBUNIT POP3"/>
    <property type="match status" value="1"/>
</dbReference>
<accession>A0A642UPF8</accession>
<dbReference type="GO" id="GO:0005829">
    <property type="term" value="C:cytosol"/>
    <property type="evidence" value="ECO:0007669"/>
    <property type="project" value="TreeGrafter"/>
</dbReference>
<evidence type="ECO:0000313" key="2">
    <source>
        <dbReference type="Proteomes" id="UP000761534"/>
    </source>
</evidence>
<dbReference type="GO" id="GO:0004526">
    <property type="term" value="F:ribonuclease P activity"/>
    <property type="evidence" value="ECO:0007669"/>
    <property type="project" value="TreeGrafter"/>
</dbReference>
<sequence>MAPKYQKGTLRAEEEKRRTVFKPLLDNPYTKATWPEVEDGETLTELLVELLAPLGTHADYVKRKVDPLPEAPEISNHVTIGFNCTMEAIERQAQEVYTQSFGAKAEDIVAILVCRSDFESSLVVSHFPLSCCAASTTDTQVKLVQLPKGSMSSLTKATGYQNLGVIGLRRDTPGAKTIFEIIAKIENVVVPWLNDAKKSLQPPNIKSMKTTAPVKVKKKK</sequence>
<comment type="caution">
    <text evidence="1">The sequence shown here is derived from an EMBL/GenBank/DDBJ whole genome shotgun (WGS) entry which is preliminary data.</text>
</comment>
<dbReference type="GO" id="GO:0006364">
    <property type="term" value="P:rRNA processing"/>
    <property type="evidence" value="ECO:0007669"/>
    <property type="project" value="InterPro"/>
</dbReference>
<reference evidence="1" key="1">
    <citation type="journal article" date="2019" name="G3 (Bethesda)">
        <title>Genome Assemblies of Two Rare Opportunistic Yeast Pathogens: Diutina rugosa (syn. Candida rugosa) and Trichomonascus ciferrii (syn. Candida ciferrii).</title>
        <authorList>
            <person name="Mixao V."/>
            <person name="Saus E."/>
            <person name="Hansen A.P."/>
            <person name="Lass-Florl C."/>
            <person name="Gabaldon T."/>
        </authorList>
    </citation>
    <scope>NUCLEOTIDE SEQUENCE</scope>
    <source>
        <strain evidence="1">CBS 4856</strain>
    </source>
</reference>
<keyword evidence="2" id="KW-1185">Reference proteome</keyword>
<dbReference type="GO" id="GO:0034965">
    <property type="term" value="P:intronic box C/D snoRNA processing"/>
    <property type="evidence" value="ECO:0007669"/>
    <property type="project" value="TreeGrafter"/>
</dbReference>
<organism evidence="1 2">
    <name type="scientific">Trichomonascus ciferrii</name>
    <dbReference type="NCBI Taxonomy" id="44093"/>
    <lineage>
        <taxon>Eukaryota</taxon>
        <taxon>Fungi</taxon>
        <taxon>Dikarya</taxon>
        <taxon>Ascomycota</taxon>
        <taxon>Saccharomycotina</taxon>
        <taxon>Dipodascomycetes</taxon>
        <taxon>Dipodascales</taxon>
        <taxon>Trichomonascaceae</taxon>
        <taxon>Trichomonascus</taxon>
        <taxon>Trichomonascus ciferrii complex</taxon>
    </lineage>
</organism>
<dbReference type="Proteomes" id="UP000761534">
    <property type="component" value="Unassembled WGS sequence"/>
</dbReference>